<dbReference type="PANTHER" id="PTHR34605:SF4">
    <property type="entry name" value="DNA ADENINE METHYLTRANSFERASE"/>
    <property type="match status" value="1"/>
</dbReference>
<dbReference type="GO" id="GO:0006310">
    <property type="term" value="P:DNA recombination"/>
    <property type="evidence" value="ECO:0007669"/>
    <property type="project" value="UniProtKB-KW"/>
</dbReference>
<dbReference type="Gene3D" id="1.10.443.10">
    <property type="entry name" value="Intergrase catalytic core"/>
    <property type="match status" value="1"/>
</dbReference>
<dbReference type="InterPro" id="IPR052925">
    <property type="entry name" value="Phage_Integrase-like_Recomb"/>
</dbReference>
<dbReference type="Proteomes" id="UP001195769">
    <property type="component" value="Unassembled WGS sequence"/>
</dbReference>
<accession>A0AAD4E9P1</accession>
<dbReference type="EMBL" id="JABBWK010000019">
    <property type="protein sequence ID" value="KAG1901937.1"/>
    <property type="molecule type" value="Genomic_DNA"/>
</dbReference>
<proteinExistence type="predicted"/>
<dbReference type="GO" id="GO:0015074">
    <property type="term" value="P:DNA integration"/>
    <property type="evidence" value="ECO:0007669"/>
    <property type="project" value="InterPro"/>
</dbReference>
<dbReference type="PANTHER" id="PTHR34605">
    <property type="entry name" value="PHAGE_INTEGRASE DOMAIN-CONTAINING PROTEIN"/>
    <property type="match status" value="1"/>
</dbReference>
<dbReference type="SUPFAM" id="SSF56349">
    <property type="entry name" value="DNA breaking-rejoining enzymes"/>
    <property type="match status" value="1"/>
</dbReference>
<gene>
    <name evidence="2" type="ORF">F5891DRAFT_1186966</name>
</gene>
<dbReference type="RefSeq" id="XP_041227512.1">
    <property type="nucleotide sequence ID" value="XM_041366762.1"/>
</dbReference>
<dbReference type="InterPro" id="IPR013762">
    <property type="entry name" value="Integrase-like_cat_sf"/>
</dbReference>
<name>A0AAD4E9P1_9AGAM</name>
<organism evidence="2 3">
    <name type="scientific">Suillus fuscotomentosus</name>
    <dbReference type="NCBI Taxonomy" id="1912939"/>
    <lineage>
        <taxon>Eukaryota</taxon>
        <taxon>Fungi</taxon>
        <taxon>Dikarya</taxon>
        <taxon>Basidiomycota</taxon>
        <taxon>Agaricomycotina</taxon>
        <taxon>Agaricomycetes</taxon>
        <taxon>Agaricomycetidae</taxon>
        <taxon>Boletales</taxon>
        <taxon>Suillineae</taxon>
        <taxon>Suillaceae</taxon>
        <taxon>Suillus</taxon>
    </lineage>
</organism>
<evidence type="ECO:0008006" key="4">
    <source>
        <dbReference type="Google" id="ProtNLM"/>
    </source>
</evidence>
<dbReference type="GeneID" id="64661060"/>
<dbReference type="GO" id="GO:0003677">
    <property type="term" value="F:DNA binding"/>
    <property type="evidence" value="ECO:0007669"/>
    <property type="project" value="InterPro"/>
</dbReference>
<keyword evidence="1" id="KW-0233">DNA recombination</keyword>
<keyword evidence="3" id="KW-1185">Reference proteome</keyword>
<comment type="caution">
    <text evidence="2">The sequence shown here is derived from an EMBL/GenBank/DDBJ whole genome shotgun (WGS) entry which is preliminary data.</text>
</comment>
<evidence type="ECO:0000313" key="2">
    <source>
        <dbReference type="EMBL" id="KAG1901937.1"/>
    </source>
</evidence>
<evidence type="ECO:0000313" key="3">
    <source>
        <dbReference type="Proteomes" id="UP001195769"/>
    </source>
</evidence>
<reference evidence="2" key="1">
    <citation type="journal article" date="2020" name="New Phytol.">
        <title>Comparative genomics reveals dynamic genome evolution in host specialist ectomycorrhizal fungi.</title>
        <authorList>
            <person name="Lofgren L.A."/>
            <person name="Nguyen N.H."/>
            <person name="Vilgalys R."/>
            <person name="Ruytinx J."/>
            <person name="Liao H.L."/>
            <person name="Branco S."/>
            <person name="Kuo A."/>
            <person name="LaButti K."/>
            <person name="Lipzen A."/>
            <person name="Andreopoulos W."/>
            <person name="Pangilinan J."/>
            <person name="Riley R."/>
            <person name="Hundley H."/>
            <person name="Na H."/>
            <person name="Barry K."/>
            <person name="Grigoriev I.V."/>
            <person name="Stajich J.E."/>
            <person name="Kennedy P.G."/>
        </authorList>
    </citation>
    <scope>NUCLEOTIDE SEQUENCE</scope>
    <source>
        <strain evidence="2">FC203</strain>
    </source>
</reference>
<sequence length="528" mass="59629">MDWIAPGLRHFASYPPYNTCDNHALSRALCARAFPRFTPYARISPTPCAPHPYHSRIIAPHPWHIIHIRVTLAIHHAMLHSRAFMHSARTFSHLVHTMRAHLPTPLHLARACAFAYIAYHAIIPALAHSSPNNQSIVQASHLHTLTQNPHHARAEWGHSEFKSLGDVETRVSHGVIWQLSLYDAQLSHAMRAMRAPFPRFAMYTRARVPALARPMAPAIQKHPSTVHQAPYYVHGVRAWHILHGIKWSLEEDQIDALLKAAKNLTPASSKRRKRQPYTIDFITNLLQKLNPDDPIDAAVASCLTTAFYSIARAGEFTIPNLTSFNPAAHVKRSDIRHEKDRNGLDTTIFHLPRTKMSHNGEDVFWAKQQGITDPEAALENHFRINDPPHQGALFSYRCKNTHRPLTKAKFISRLTQAAKDAGLNPLQGHAIRIGATLEYLLRNVPFDVVKTMGRWASDAFQLYLRNHAQILAPYLQDNPAIQNEYLRLSMPRFAQCVAGLLLTWESQLTFPSQGQQIGTGRRAAPSPK</sequence>
<dbReference type="InterPro" id="IPR011010">
    <property type="entry name" value="DNA_brk_join_enz"/>
</dbReference>
<evidence type="ECO:0000256" key="1">
    <source>
        <dbReference type="ARBA" id="ARBA00023172"/>
    </source>
</evidence>
<protein>
    <recommendedName>
        <fullName evidence="4">Tyr recombinase domain-containing protein</fullName>
    </recommendedName>
</protein>
<dbReference type="AlphaFoldDB" id="A0AAD4E9P1"/>